<sequence>MKNVLTGFKDFILRGSVLDLAIGIVIGGAFAALVDSLVHNFISPLIAMFFGKPDFSSALILVINKAEFRFGAILTEIVNFVAIGAAIYFVVVLPMNKLQERRKAGLEITSEDPSADVALLTEIRDLLAQQNGSKSN</sequence>
<feature type="transmembrane region" description="Helical" evidence="9">
    <location>
        <begin position="20"/>
        <end position="50"/>
    </location>
</feature>
<dbReference type="InterPro" id="IPR036019">
    <property type="entry name" value="MscL_channel"/>
</dbReference>
<evidence type="ECO:0000256" key="7">
    <source>
        <dbReference type="ARBA" id="ARBA00023136"/>
    </source>
</evidence>
<evidence type="ECO:0000256" key="6">
    <source>
        <dbReference type="ARBA" id="ARBA00023065"/>
    </source>
</evidence>
<feature type="transmembrane region" description="Helical" evidence="9">
    <location>
        <begin position="70"/>
        <end position="93"/>
    </location>
</feature>
<keyword evidence="4 9" id="KW-0812">Transmembrane</keyword>
<evidence type="ECO:0000256" key="2">
    <source>
        <dbReference type="ARBA" id="ARBA00022448"/>
    </source>
</evidence>
<keyword evidence="8 9" id="KW-0407">Ion channel</keyword>
<evidence type="ECO:0000313" key="10">
    <source>
        <dbReference type="EMBL" id="XBH21837.1"/>
    </source>
</evidence>
<gene>
    <name evidence="9 10" type="primary">mscL</name>
    <name evidence="10" type="ORF">V5R04_01010</name>
</gene>
<dbReference type="Gene3D" id="1.10.1200.120">
    <property type="entry name" value="Large-conductance mechanosensitive channel, MscL, domain 1"/>
    <property type="match status" value="1"/>
</dbReference>
<evidence type="ECO:0000256" key="4">
    <source>
        <dbReference type="ARBA" id="ARBA00022692"/>
    </source>
</evidence>
<dbReference type="PRINTS" id="PR01264">
    <property type="entry name" value="MECHCHANNEL"/>
</dbReference>
<comment type="subunit">
    <text evidence="9">Homopentamer.</text>
</comment>
<protein>
    <recommendedName>
        <fullName evidence="9">Large-conductance mechanosensitive channel</fullName>
    </recommendedName>
</protein>
<evidence type="ECO:0000256" key="5">
    <source>
        <dbReference type="ARBA" id="ARBA00022989"/>
    </source>
</evidence>
<dbReference type="PANTHER" id="PTHR30266">
    <property type="entry name" value="MECHANOSENSITIVE CHANNEL MSCL"/>
    <property type="match status" value="1"/>
</dbReference>
<name>A0AAU7DX17_9MICO</name>
<accession>A0AAU7DX17</accession>
<reference evidence="10" key="1">
    <citation type="submission" date="2024-02" db="EMBL/GenBank/DDBJ databases">
        <title>Tomenella chthoni gen. nov. sp. nov., a member of the family Jonesiaceae isolated from bat guano.</title>
        <authorList>
            <person name="Miller S.L."/>
            <person name="King J."/>
            <person name="Sankaranarayanan K."/>
            <person name="Lawson P.A."/>
        </authorList>
    </citation>
    <scope>NUCLEOTIDE SEQUENCE</scope>
    <source>
        <strain evidence="10">BS-20</strain>
    </source>
</reference>
<dbReference type="GO" id="GO:0008381">
    <property type="term" value="F:mechanosensitive monoatomic ion channel activity"/>
    <property type="evidence" value="ECO:0007669"/>
    <property type="project" value="UniProtKB-UniRule"/>
</dbReference>
<dbReference type="PANTHER" id="PTHR30266:SF2">
    <property type="entry name" value="LARGE-CONDUCTANCE MECHANOSENSITIVE CHANNEL"/>
    <property type="match status" value="1"/>
</dbReference>
<keyword evidence="5 9" id="KW-1133">Transmembrane helix</keyword>
<evidence type="ECO:0000256" key="1">
    <source>
        <dbReference type="ARBA" id="ARBA00004141"/>
    </source>
</evidence>
<comment type="function">
    <text evidence="9">Channel that opens in response to stretch forces in the membrane lipid bilayer. May participate in the regulation of osmotic pressure changes within the cell.</text>
</comment>
<dbReference type="SUPFAM" id="SSF81330">
    <property type="entry name" value="Gated mechanosensitive channel"/>
    <property type="match status" value="1"/>
</dbReference>
<keyword evidence="6 9" id="KW-0406">Ion transport</keyword>
<comment type="subcellular location">
    <subcellularLocation>
        <location evidence="9">Cell membrane</location>
        <topology evidence="9">Multi-pass membrane protein</topology>
    </subcellularLocation>
    <subcellularLocation>
        <location evidence="1">Membrane</location>
        <topology evidence="1">Multi-pass membrane protein</topology>
    </subcellularLocation>
</comment>
<evidence type="ECO:0000256" key="3">
    <source>
        <dbReference type="ARBA" id="ARBA00022475"/>
    </source>
</evidence>
<dbReference type="NCBIfam" id="TIGR00220">
    <property type="entry name" value="mscL"/>
    <property type="match status" value="1"/>
</dbReference>
<evidence type="ECO:0000256" key="8">
    <source>
        <dbReference type="ARBA" id="ARBA00023303"/>
    </source>
</evidence>
<evidence type="ECO:0000256" key="9">
    <source>
        <dbReference type="HAMAP-Rule" id="MF_00115"/>
    </source>
</evidence>
<dbReference type="AlphaFoldDB" id="A0AAU7DX17"/>
<dbReference type="EMBL" id="CP146203">
    <property type="protein sequence ID" value="XBH21837.1"/>
    <property type="molecule type" value="Genomic_DNA"/>
</dbReference>
<dbReference type="GO" id="GO:0005886">
    <property type="term" value="C:plasma membrane"/>
    <property type="evidence" value="ECO:0007669"/>
    <property type="project" value="UniProtKB-SubCell"/>
</dbReference>
<dbReference type="HAMAP" id="MF_00115">
    <property type="entry name" value="MscL"/>
    <property type="match status" value="1"/>
</dbReference>
<keyword evidence="2 9" id="KW-0813">Transport</keyword>
<dbReference type="Gene3D" id="1.20.5.220">
    <property type="match status" value="1"/>
</dbReference>
<dbReference type="InterPro" id="IPR001185">
    <property type="entry name" value="MS_channel"/>
</dbReference>
<keyword evidence="3 9" id="KW-1003">Cell membrane</keyword>
<comment type="similarity">
    <text evidence="9">Belongs to the MscL family.</text>
</comment>
<dbReference type="Pfam" id="PF01741">
    <property type="entry name" value="MscL"/>
    <property type="match status" value="1"/>
</dbReference>
<dbReference type="InterPro" id="IPR037673">
    <property type="entry name" value="MSC/AndL"/>
</dbReference>
<organism evidence="10">
    <name type="scientific">Jonesiaceae bacterium BS-20</name>
    <dbReference type="NCBI Taxonomy" id="3120821"/>
    <lineage>
        <taxon>Bacteria</taxon>
        <taxon>Bacillati</taxon>
        <taxon>Actinomycetota</taxon>
        <taxon>Actinomycetes</taxon>
        <taxon>Micrococcales</taxon>
        <taxon>Jonesiaceae</taxon>
    </lineage>
</organism>
<proteinExistence type="inferred from homology"/>
<keyword evidence="7 9" id="KW-0472">Membrane</keyword>